<gene>
    <name evidence="1" type="ORF">TTAC_LOCUS5627</name>
</gene>
<dbReference type="AlphaFoldDB" id="A0A0R3WY01"/>
<evidence type="ECO:0000313" key="1">
    <source>
        <dbReference type="EMBL" id="VDM27344.1"/>
    </source>
</evidence>
<organism evidence="3">
    <name type="scientific">Hydatigena taeniaeformis</name>
    <name type="common">Feline tapeworm</name>
    <name type="synonym">Taenia taeniaeformis</name>
    <dbReference type="NCBI Taxonomy" id="6205"/>
    <lineage>
        <taxon>Eukaryota</taxon>
        <taxon>Metazoa</taxon>
        <taxon>Spiralia</taxon>
        <taxon>Lophotrochozoa</taxon>
        <taxon>Platyhelminthes</taxon>
        <taxon>Cestoda</taxon>
        <taxon>Eucestoda</taxon>
        <taxon>Cyclophyllidea</taxon>
        <taxon>Taeniidae</taxon>
        <taxon>Hydatigera</taxon>
    </lineage>
</organism>
<dbReference type="Proteomes" id="UP000274429">
    <property type="component" value="Unassembled WGS sequence"/>
</dbReference>
<keyword evidence="2" id="KW-1185">Reference proteome</keyword>
<reference evidence="3" key="1">
    <citation type="submission" date="2017-02" db="UniProtKB">
        <authorList>
            <consortium name="WormBaseParasite"/>
        </authorList>
    </citation>
    <scope>IDENTIFICATION</scope>
</reference>
<reference evidence="1 2" key="2">
    <citation type="submission" date="2018-11" db="EMBL/GenBank/DDBJ databases">
        <authorList>
            <consortium name="Pathogen Informatics"/>
        </authorList>
    </citation>
    <scope>NUCLEOTIDE SEQUENCE [LARGE SCALE GENOMIC DNA]</scope>
</reference>
<evidence type="ECO:0000313" key="3">
    <source>
        <dbReference type="WBParaSite" id="TTAC_0000564101-mRNA-1"/>
    </source>
</evidence>
<dbReference type="EMBL" id="UYWX01008293">
    <property type="protein sequence ID" value="VDM27344.1"/>
    <property type="molecule type" value="Genomic_DNA"/>
</dbReference>
<dbReference type="WBParaSite" id="TTAC_0000564101-mRNA-1">
    <property type="protein sequence ID" value="TTAC_0000564101-mRNA-1"/>
    <property type="gene ID" value="TTAC_0000564101"/>
</dbReference>
<proteinExistence type="predicted"/>
<accession>A0A0R3WY01</accession>
<evidence type="ECO:0000313" key="2">
    <source>
        <dbReference type="Proteomes" id="UP000274429"/>
    </source>
</evidence>
<protein>
    <submittedName>
        <fullName evidence="1 3">Uncharacterized protein</fullName>
    </submittedName>
</protein>
<sequence length="131" mass="14376">MSKGGDMLDLDTAPPLAIFSLPPKYVGQVTFKLHSSIPESKLQLSSFVSDVQVGLHACVMLRLHSFTFAFTFKHGVLGFVWLLFDCSGAAYKGSKQVAFHIDQQKCLPILAVRVASIHRHNSGFLPTVSRS</sequence>
<name>A0A0R3WY01_HYDTA</name>